<keyword evidence="3 6" id="KW-0812">Transmembrane</keyword>
<comment type="caution">
    <text evidence="8">The sequence shown here is derived from an EMBL/GenBank/DDBJ whole genome shotgun (WGS) entry which is preliminary data.</text>
</comment>
<evidence type="ECO:0000256" key="4">
    <source>
        <dbReference type="ARBA" id="ARBA00022989"/>
    </source>
</evidence>
<feature type="transmembrane region" description="Helical" evidence="6">
    <location>
        <begin position="359"/>
        <end position="380"/>
    </location>
</feature>
<accession>A0ABV7H456</accession>
<feature type="transmembrane region" description="Helical" evidence="6">
    <location>
        <begin position="105"/>
        <end position="126"/>
    </location>
</feature>
<feature type="transmembrane region" description="Helical" evidence="6">
    <location>
        <begin position="48"/>
        <end position="68"/>
    </location>
</feature>
<feature type="transmembrane region" description="Helical" evidence="6">
    <location>
        <begin position="267"/>
        <end position="284"/>
    </location>
</feature>
<dbReference type="PROSITE" id="PS50850">
    <property type="entry name" value="MFS"/>
    <property type="match status" value="1"/>
</dbReference>
<evidence type="ECO:0000256" key="3">
    <source>
        <dbReference type="ARBA" id="ARBA00022692"/>
    </source>
</evidence>
<feature type="transmembrane region" description="Helical" evidence="6">
    <location>
        <begin position="80"/>
        <end position="99"/>
    </location>
</feature>
<feature type="transmembrane region" description="Helical" evidence="6">
    <location>
        <begin position="138"/>
        <end position="161"/>
    </location>
</feature>
<dbReference type="PANTHER" id="PTHR43124">
    <property type="entry name" value="PURINE EFFLUX PUMP PBUE"/>
    <property type="match status" value="1"/>
</dbReference>
<reference evidence="9" key="1">
    <citation type="journal article" date="2019" name="Int. J. Syst. Evol. Microbiol.">
        <title>The Global Catalogue of Microorganisms (GCM) 10K type strain sequencing project: providing services to taxonomists for standard genome sequencing and annotation.</title>
        <authorList>
            <consortium name="The Broad Institute Genomics Platform"/>
            <consortium name="The Broad Institute Genome Sequencing Center for Infectious Disease"/>
            <person name="Wu L."/>
            <person name="Ma J."/>
        </authorList>
    </citation>
    <scope>NUCLEOTIDE SEQUENCE [LARGE SCALE GENOMIC DNA]</scope>
    <source>
        <strain evidence="9">KCTC 52168</strain>
    </source>
</reference>
<feature type="transmembrane region" description="Helical" evidence="6">
    <location>
        <begin position="167"/>
        <end position="187"/>
    </location>
</feature>
<dbReference type="InterPro" id="IPR020846">
    <property type="entry name" value="MFS_dom"/>
</dbReference>
<protein>
    <submittedName>
        <fullName evidence="8">MFS transporter</fullName>
    </submittedName>
</protein>
<feature type="transmembrane region" description="Helical" evidence="6">
    <location>
        <begin position="296"/>
        <end position="314"/>
    </location>
</feature>
<dbReference type="Pfam" id="PF07690">
    <property type="entry name" value="MFS_1"/>
    <property type="match status" value="1"/>
</dbReference>
<dbReference type="SUPFAM" id="SSF103473">
    <property type="entry name" value="MFS general substrate transporter"/>
    <property type="match status" value="1"/>
</dbReference>
<evidence type="ECO:0000256" key="6">
    <source>
        <dbReference type="SAM" id="Phobius"/>
    </source>
</evidence>
<evidence type="ECO:0000313" key="9">
    <source>
        <dbReference type="Proteomes" id="UP001595556"/>
    </source>
</evidence>
<evidence type="ECO:0000313" key="8">
    <source>
        <dbReference type="EMBL" id="MFC3148427.1"/>
    </source>
</evidence>
<organism evidence="8 9">
    <name type="scientific">Piscinibacterium candidicorallinum</name>
    <dbReference type="NCBI Taxonomy" id="1793872"/>
    <lineage>
        <taxon>Bacteria</taxon>
        <taxon>Pseudomonadati</taxon>
        <taxon>Pseudomonadota</taxon>
        <taxon>Betaproteobacteria</taxon>
        <taxon>Burkholderiales</taxon>
        <taxon>Piscinibacterium</taxon>
    </lineage>
</organism>
<keyword evidence="4 6" id="KW-1133">Transmembrane helix</keyword>
<evidence type="ECO:0000256" key="2">
    <source>
        <dbReference type="ARBA" id="ARBA00022475"/>
    </source>
</evidence>
<keyword evidence="9" id="KW-1185">Reference proteome</keyword>
<dbReference type="InterPro" id="IPR036259">
    <property type="entry name" value="MFS_trans_sf"/>
</dbReference>
<dbReference type="EMBL" id="JBHRTI010000007">
    <property type="protein sequence ID" value="MFC3148427.1"/>
    <property type="molecule type" value="Genomic_DNA"/>
</dbReference>
<proteinExistence type="predicted"/>
<dbReference type="InterPro" id="IPR011701">
    <property type="entry name" value="MFS"/>
</dbReference>
<feature type="transmembrane region" description="Helical" evidence="6">
    <location>
        <begin position="12"/>
        <end position="36"/>
    </location>
</feature>
<dbReference type="PANTHER" id="PTHR43124:SF3">
    <property type="entry name" value="CHLORAMPHENICOL EFFLUX PUMP RV0191"/>
    <property type="match status" value="1"/>
</dbReference>
<keyword evidence="5 6" id="KW-0472">Membrane</keyword>
<feature type="transmembrane region" description="Helical" evidence="6">
    <location>
        <begin position="320"/>
        <end position="338"/>
    </location>
</feature>
<keyword evidence="2" id="KW-1003">Cell membrane</keyword>
<dbReference type="Gene3D" id="1.20.1250.20">
    <property type="entry name" value="MFS general substrate transporter like domains"/>
    <property type="match status" value="1"/>
</dbReference>
<evidence type="ECO:0000256" key="1">
    <source>
        <dbReference type="ARBA" id="ARBA00004651"/>
    </source>
</evidence>
<dbReference type="Proteomes" id="UP001595556">
    <property type="component" value="Unassembled WGS sequence"/>
</dbReference>
<dbReference type="RefSeq" id="WP_377304396.1">
    <property type="nucleotide sequence ID" value="NZ_CP180191.1"/>
</dbReference>
<sequence>MTAVSLTPRQESRLLATLAGIQFTHILDFMIMMPLAPMLTRAFGLSPAQFGLLVSIYTLAAAVTAVLAASAVDRFDRRKLVLALYAAFTLATAACALAPSYWTLMIARAAAGAFGGVLGAMVQTYIGDTIPYERRGRATGIVMAAFSLSTVVGVPLGLFLASHVPALGWRAPFLFAAVLSVGVWFFAHTTLPSIPAQIGPMHVGRGMAGLLAAFKDGFAPIRSALADANHLRAYAFMALMMFASFSVIPFITLYLTANVGLPETLLPLMYLLGGAGTFFTSRWFGKLADRYGKARVYRVLALCAMVPILLMTHLPPVPAWVVMVVSALFFVLVSGRFAPGMAMVTSAGQPRVRGAFMTLNTAVGNAASGAAAFMAGLIVVKQPDGTLLNYNVVGYVALAAGFVTLWLAGRVKPVDAGPAPAPEPLHVAEPARARAAE</sequence>
<feature type="transmembrane region" description="Helical" evidence="6">
    <location>
        <begin position="392"/>
        <end position="409"/>
    </location>
</feature>
<evidence type="ECO:0000256" key="5">
    <source>
        <dbReference type="ARBA" id="ARBA00023136"/>
    </source>
</evidence>
<name>A0ABV7H456_9BURK</name>
<dbReference type="InterPro" id="IPR050189">
    <property type="entry name" value="MFS_Efflux_Transporters"/>
</dbReference>
<comment type="subcellular location">
    <subcellularLocation>
        <location evidence="1">Cell membrane</location>
        <topology evidence="1">Multi-pass membrane protein</topology>
    </subcellularLocation>
</comment>
<feature type="domain" description="Major facilitator superfamily (MFS) profile" evidence="7">
    <location>
        <begin position="14"/>
        <end position="412"/>
    </location>
</feature>
<evidence type="ECO:0000259" key="7">
    <source>
        <dbReference type="PROSITE" id="PS50850"/>
    </source>
</evidence>
<gene>
    <name evidence="8" type="ORF">ACFOEN_12420</name>
</gene>
<feature type="transmembrane region" description="Helical" evidence="6">
    <location>
        <begin position="233"/>
        <end position="255"/>
    </location>
</feature>